<protein>
    <submittedName>
        <fullName evidence="1">Uncharacterized protein</fullName>
    </submittedName>
</protein>
<accession>A0A4Q7Y196</accession>
<dbReference type="AlphaFoldDB" id="A0A4Q7Y196"/>
<dbReference type="EMBL" id="SHKV01000001">
    <property type="protein sequence ID" value="RZU30547.1"/>
    <property type="molecule type" value="Genomic_DNA"/>
</dbReference>
<proteinExistence type="predicted"/>
<sequence>MVVRAFVDRRAQAPDGGEPIQALRPRGAFRSLHVGRPRGATLWDPDFDTCWLVAYGEYHADGDRKDVYNYFAGLQDDGLLTPTADDYEKLQTITPEELIRSLRRMAPELLQKARAVNGQEIRQDFVAAHDAVGTATITVDLVFETDGSLEEGWVGITMPPNITWPPGGALALVAALMPPEVASEDIQFSETVGRRPTAPGELAFSWSLDTTLK</sequence>
<dbReference type="Proteomes" id="UP000292507">
    <property type="component" value="Unassembled WGS sequence"/>
</dbReference>
<dbReference type="RefSeq" id="WP_130504121.1">
    <property type="nucleotide sequence ID" value="NZ_POQT01000016.1"/>
</dbReference>
<gene>
    <name evidence="1" type="ORF">BKA19_0166</name>
</gene>
<evidence type="ECO:0000313" key="1">
    <source>
        <dbReference type="EMBL" id="RZU30547.1"/>
    </source>
</evidence>
<comment type="caution">
    <text evidence="1">The sequence shown here is derived from an EMBL/GenBank/DDBJ whole genome shotgun (WGS) entry which is preliminary data.</text>
</comment>
<evidence type="ECO:0000313" key="2">
    <source>
        <dbReference type="Proteomes" id="UP000292507"/>
    </source>
</evidence>
<reference evidence="1 2" key="1">
    <citation type="submission" date="2019-02" db="EMBL/GenBank/DDBJ databases">
        <title>Sequencing the genomes of 1000 actinobacteria strains.</title>
        <authorList>
            <person name="Klenk H.-P."/>
        </authorList>
    </citation>
    <scope>NUCLEOTIDE SEQUENCE [LARGE SCALE GENOMIC DNA]</scope>
    <source>
        <strain evidence="1 2">DSM 44509</strain>
    </source>
</reference>
<name>A0A4Q7Y196_9ACTN</name>
<dbReference type="OrthoDB" id="5119620at2"/>
<organism evidence="1 2">
    <name type="scientific">Blastococcus saxobsidens</name>
    <dbReference type="NCBI Taxonomy" id="138336"/>
    <lineage>
        <taxon>Bacteria</taxon>
        <taxon>Bacillati</taxon>
        <taxon>Actinomycetota</taxon>
        <taxon>Actinomycetes</taxon>
        <taxon>Geodermatophilales</taxon>
        <taxon>Geodermatophilaceae</taxon>
        <taxon>Blastococcus</taxon>
    </lineage>
</organism>
<keyword evidence="2" id="KW-1185">Reference proteome</keyword>